<reference evidence="2 3" key="1">
    <citation type="journal article" date="2019" name="Int. J. Syst. Evol. Microbiol.">
        <title>The Global Catalogue of Microorganisms (GCM) 10K type strain sequencing project: providing services to taxonomists for standard genome sequencing and annotation.</title>
        <authorList>
            <consortium name="The Broad Institute Genomics Platform"/>
            <consortium name="The Broad Institute Genome Sequencing Center for Infectious Disease"/>
            <person name="Wu L."/>
            <person name="Ma J."/>
        </authorList>
    </citation>
    <scope>NUCLEOTIDE SEQUENCE [LARGE SCALE GENOMIC DNA]</scope>
    <source>
        <strain evidence="2 3">PSR21</strain>
    </source>
</reference>
<dbReference type="SUPFAM" id="SSF75304">
    <property type="entry name" value="Amidase signature (AS) enzymes"/>
    <property type="match status" value="1"/>
</dbReference>
<dbReference type="Proteomes" id="UP001596547">
    <property type="component" value="Unassembled WGS sequence"/>
</dbReference>
<accession>A0ABD6A5X7</accession>
<dbReference type="Pfam" id="PF01425">
    <property type="entry name" value="Amidase"/>
    <property type="match status" value="1"/>
</dbReference>
<evidence type="ECO:0000259" key="1">
    <source>
        <dbReference type="Pfam" id="PF01425"/>
    </source>
</evidence>
<sequence length="507" mass="53665">MSHTPPNVRPPTPGEIRTMAARHHMHLSDEEVADFAAVIERTLAGYERLDQLSAPTPKVEFTDRDSGYRPDAAEDPLNAFVTKCTVEGADDGPLVGYEVGLKDNVALAGVEMTCGSKLFEGYVPRTDATIVTRLLGAGATITGKLNMEDMAFSGSGELSATGPVLNPRSDEHVAGGSSSGSIAAVVAGEVDVAIGGDQGGSIRIPAAWSGGVGHKPTHGLVPYTGVVGLGHSFDHVGPMARTVEDCARVLDVIAGHDPLDPRQGRVEIDAYEDALDADPGEVTVGVVSEGFGLEESEPGVDAAVRDAIDAFEAEGATVEEVSIPMHADGLPIWNAVVIEETTALVRDEGVGRYGTGYYDTQFAEAFGRARRAQADDYLTTLKLTLILGEYLSDRYRGRYYAKAQNLRRELAARYDDALSGVDVLAMPTTPQTAHEVREDLTRVEAIERALNMLANTAPFDVTGHPAVSVPAGTSDGLPVGLMFVGGRFEDADVLRAGDAFERSVSQT</sequence>
<keyword evidence="3" id="KW-1185">Reference proteome</keyword>
<dbReference type="NCBIfam" id="NF005565">
    <property type="entry name" value="PRK07235.1"/>
    <property type="match status" value="1"/>
</dbReference>
<dbReference type="RefSeq" id="WP_276304814.1">
    <property type="nucleotide sequence ID" value="NZ_CP119992.1"/>
</dbReference>
<dbReference type="PANTHER" id="PTHR11895">
    <property type="entry name" value="TRANSAMIDASE"/>
    <property type="match status" value="1"/>
</dbReference>
<proteinExistence type="predicted"/>
<comment type="caution">
    <text evidence="2">The sequence shown here is derived from an EMBL/GenBank/DDBJ whole genome shotgun (WGS) entry which is preliminary data.</text>
</comment>
<dbReference type="GeneID" id="79314379"/>
<name>A0ABD6A5X7_9EURY</name>
<dbReference type="PANTHER" id="PTHR11895:SF170">
    <property type="entry name" value="AMIDASE"/>
    <property type="match status" value="1"/>
</dbReference>
<keyword evidence="2" id="KW-0378">Hydrolase</keyword>
<dbReference type="EC" id="3.5.1.4" evidence="2"/>
<dbReference type="Gene3D" id="3.90.1300.10">
    <property type="entry name" value="Amidase signature (AS) domain"/>
    <property type="match status" value="1"/>
</dbReference>
<feature type="domain" description="Amidase" evidence="1">
    <location>
        <begin position="88"/>
        <end position="494"/>
    </location>
</feature>
<organism evidence="2 3">
    <name type="scientific">Halomarina halobia</name>
    <dbReference type="NCBI Taxonomy" id="3033386"/>
    <lineage>
        <taxon>Archaea</taxon>
        <taxon>Methanobacteriati</taxon>
        <taxon>Methanobacteriota</taxon>
        <taxon>Stenosarchaea group</taxon>
        <taxon>Halobacteria</taxon>
        <taxon>Halobacteriales</taxon>
        <taxon>Natronomonadaceae</taxon>
        <taxon>Halomarina</taxon>
    </lineage>
</organism>
<dbReference type="GO" id="GO:0004040">
    <property type="term" value="F:amidase activity"/>
    <property type="evidence" value="ECO:0007669"/>
    <property type="project" value="UniProtKB-EC"/>
</dbReference>
<dbReference type="EMBL" id="JBHTBF010000001">
    <property type="protein sequence ID" value="MFC7315414.1"/>
    <property type="molecule type" value="Genomic_DNA"/>
</dbReference>
<dbReference type="InterPro" id="IPR000120">
    <property type="entry name" value="Amidase"/>
</dbReference>
<gene>
    <name evidence="2" type="ORF">ACFQPE_01210</name>
</gene>
<dbReference type="AlphaFoldDB" id="A0ABD6A5X7"/>
<dbReference type="InterPro" id="IPR023631">
    <property type="entry name" value="Amidase_dom"/>
</dbReference>
<evidence type="ECO:0000313" key="3">
    <source>
        <dbReference type="Proteomes" id="UP001596547"/>
    </source>
</evidence>
<dbReference type="InterPro" id="IPR036928">
    <property type="entry name" value="AS_sf"/>
</dbReference>
<evidence type="ECO:0000313" key="2">
    <source>
        <dbReference type="EMBL" id="MFC7315414.1"/>
    </source>
</evidence>
<dbReference type="Gene3D" id="1.10.20.60">
    <property type="entry name" value="Glu-tRNAGln amidotransferase C subunit, N-terminal domain"/>
    <property type="match status" value="1"/>
</dbReference>
<protein>
    <submittedName>
        <fullName evidence="2">Amidase</fullName>
        <ecNumber evidence="2">3.5.1.4</ecNumber>
    </submittedName>
</protein>